<evidence type="ECO:0000313" key="2">
    <source>
        <dbReference type="EMBL" id="SVB53308.1"/>
    </source>
</evidence>
<protein>
    <recommendedName>
        <fullName evidence="1">Group II intron maturase-specific domain-containing protein</fullName>
    </recommendedName>
</protein>
<name>A0A382ERJ6_9ZZZZ</name>
<dbReference type="AlphaFoldDB" id="A0A382ERJ6"/>
<feature type="non-terminal residue" evidence="2">
    <location>
        <position position="1"/>
    </location>
</feature>
<gene>
    <name evidence="2" type="ORF">METZ01_LOCUS206162</name>
</gene>
<reference evidence="2" key="1">
    <citation type="submission" date="2018-05" db="EMBL/GenBank/DDBJ databases">
        <authorList>
            <person name="Lanie J.A."/>
            <person name="Ng W.-L."/>
            <person name="Kazmierczak K.M."/>
            <person name="Andrzejewski T.M."/>
            <person name="Davidsen T.M."/>
            <person name="Wayne K.J."/>
            <person name="Tettelin H."/>
            <person name="Glass J.I."/>
            <person name="Rusch D."/>
            <person name="Podicherti R."/>
            <person name="Tsui H.-C.T."/>
            <person name="Winkler M.E."/>
        </authorList>
    </citation>
    <scope>NUCLEOTIDE SEQUENCE</scope>
</reference>
<dbReference type="InterPro" id="IPR013597">
    <property type="entry name" value="Mat_intron_G2"/>
</dbReference>
<sequence length="77" mass="9081">VARPWARKFLGYTVTASRKSKVAPQSLRRLQGRIRALCRQARGWRLDRLIETLRPIIRGWIAYFQLSEVKVAFVRLE</sequence>
<organism evidence="2">
    <name type="scientific">marine metagenome</name>
    <dbReference type="NCBI Taxonomy" id="408172"/>
    <lineage>
        <taxon>unclassified sequences</taxon>
        <taxon>metagenomes</taxon>
        <taxon>ecological metagenomes</taxon>
    </lineage>
</organism>
<dbReference type="EMBL" id="UINC01045943">
    <property type="protein sequence ID" value="SVB53308.1"/>
    <property type="molecule type" value="Genomic_DNA"/>
</dbReference>
<feature type="domain" description="Group II intron maturase-specific" evidence="1">
    <location>
        <begin position="28"/>
        <end position="76"/>
    </location>
</feature>
<evidence type="ECO:0000259" key="1">
    <source>
        <dbReference type="Pfam" id="PF08388"/>
    </source>
</evidence>
<accession>A0A382ERJ6</accession>
<dbReference type="Pfam" id="PF08388">
    <property type="entry name" value="GIIM"/>
    <property type="match status" value="1"/>
</dbReference>
<proteinExistence type="predicted"/>